<reference evidence="2" key="2">
    <citation type="journal article" date="2021" name="PeerJ">
        <title>Extensive microbial diversity within the chicken gut microbiome revealed by metagenomics and culture.</title>
        <authorList>
            <person name="Gilroy R."/>
            <person name="Ravi A."/>
            <person name="Getino M."/>
            <person name="Pursley I."/>
            <person name="Horton D.L."/>
            <person name="Alikhan N.F."/>
            <person name="Baker D."/>
            <person name="Gharbi K."/>
            <person name="Hall N."/>
            <person name="Watson M."/>
            <person name="Adriaenssens E.M."/>
            <person name="Foster-Nyarko E."/>
            <person name="Jarju S."/>
            <person name="Secka A."/>
            <person name="Antonio M."/>
            <person name="Oren A."/>
            <person name="Chaudhuri R.R."/>
            <person name="La Ragione R."/>
            <person name="Hildebrand F."/>
            <person name="Pallen M.J."/>
        </authorList>
    </citation>
    <scope>NUCLEOTIDE SEQUENCE</scope>
    <source>
        <strain evidence="2">B1-8020</strain>
    </source>
</reference>
<organism evidence="2 3">
    <name type="scientific">Candidatus Merdivivens pullicola</name>
    <dbReference type="NCBI Taxonomy" id="2840872"/>
    <lineage>
        <taxon>Bacteria</taxon>
        <taxon>Pseudomonadati</taxon>
        <taxon>Bacteroidota</taxon>
        <taxon>Bacteroidia</taxon>
        <taxon>Bacteroidales</taxon>
        <taxon>Muribaculaceae</taxon>
        <taxon>Muribaculaceae incertae sedis</taxon>
        <taxon>Candidatus Merdivivens</taxon>
    </lineage>
</organism>
<evidence type="ECO:0000256" key="1">
    <source>
        <dbReference type="SAM" id="SignalP"/>
    </source>
</evidence>
<comment type="caution">
    <text evidence="2">The sequence shown here is derived from an EMBL/GenBank/DDBJ whole genome shotgun (WGS) entry which is preliminary data.</text>
</comment>
<feature type="chain" id="PRO_5038975433" evidence="1">
    <location>
        <begin position="23"/>
        <end position="416"/>
    </location>
</feature>
<evidence type="ECO:0000313" key="2">
    <source>
        <dbReference type="EMBL" id="MBO8472648.1"/>
    </source>
</evidence>
<gene>
    <name evidence="2" type="ORF">IAB81_03350</name>
</gene>
<reference evidence="2" key="1">
    <citation type="submission" date="2020-10" db="EMBL/GenBank/DDBJ databases">
        <authorList>
            <person name="Gilroy R."/>
        </authorList>
    </citation>
    <scope>NUCLEOTIDE SEQUENCE</scope>
    <source>
        <strain evidence="2">B1-8020</strain>
    </source>
</reference>
<keyword evidence="1" id="KW-0732">Signal</keyword>
<evidence type="ECO:0000313" key="3">
    <source>
        <dbReference type="Proteomes" id="UP000823604"/>
    </source>
</evidence>
<protein>
    <submittedName>
        <fullName evidence="2">Uncharacterized protein</fullName>
    </submittedName>
</protein>
<name>A0A9D9IIY2_9BACT</name>
<dbReference type="Pfam" id="PF19672">
    <property type="entry name" value="DUF6175"/>
    <property type="match status" value="1"/>
</dbReference>
<dbReference type="AlphaFoldDB" id="A0A9D9IIY2"/>
<feature type="signal peptide" evidence="1">
    <location>
        <begin position="1"/>
        <end position="22"/>
    </location>
</feature>
<dbReference type="InterPro" id="IPR046173">
    <property type="entry name" value="DUF6175"/>
</dbReference>
<accession>A0A9D9IIY2</accession>
<dbReference type="Proteomes" id="UP000823604">
    <property type="component" value="Unassembled WGS sequence"/>
</dbReference>
<dbReference type="EMBL" id="JADIMA010000034">
    <property type="protein sequence ID" value="MBO8472648.1"/>
    <property type="molecule type" value="Genomic_DNA"/>
</dbReference>
<sequence length="416" mass="46954">MKKTIYIFFTAVLLFMAFPASSQEYLQIVSLESDNGTQGVFTSAGMAEKKKDVETNAIKSLFHTLFFQGVEGVADGKPLVAKPNVPYTNSFFNDMARYSSYVVSTEESVKSKKIGNNFQGTFRITLRLRQLVNDVRKNTHYDELMAEQPEVKLPNPTIIVVPYKKEGESYQAILENNYDVRIAVSAVQRGFEDCGIKTIDLQARLDRVKRNAQYEENAGTAESNDKQLLESSGADVYVTVDLLKDVSEQDARVSLIMKAYETASGTIWASQDGWTNRFRTDDTYILCSYAVKDNLPGFLEQIINNFTRPTRASLQISLSGTSYNSISDARGEDGRRVMDVIQDWLDRNSNKGEYHMQGIVDEKAIFDYVILPLQDENGYKMTPDKFAGRLRSALEEQGVYSSQRIEGNTIFLILEL</sequence>
<proteinExistence type="predicted"/>